<dbReference type="Pfam" id="PF00072">
    <property type="entry name" value="Response_reg"/>
    <property type="match status" value="1"/>
</dbReference>
<dbReference type="Proteomes" id="UP000064967">
    <property type="component" value="Chromosome"/>
</dbReference>
<dbReference type="InterPro" id="IPR036890">
    <property type="entry name" value="HATPase_C_sf"/>
</dbReference>
<feature type="domain" description="Response regulatory" evidence="3">
    <location>
        <begin position="213"/>
        <end position="323"/>
    </location>
</feature>
<gene>
    <name evidence="4" type="ORF">AKJ09_04707</name>
</gene>
<dbReference type="Gene3D" id="3.40.50.2300">
    <property type="match status" value="1"/>
</dbReference>
<dbReference type="SMART" id="SM00448">
    <property type="entry name" value="REC"/>
    <property type="match status" value="1"/>
</dbReference>
<evidence type="ECO:0000313" key="4">
    <source>
        <dbReference type="EMBL" id="AKU98043.1"/>
    </source>
</evidence>
<reference evidence="4 5" key="1">
    <citation type="submission" date="2015-08" db="EMBL/GenBank/DDBJ databases">
        <authorList>
            <person name="Babu N.S."/>
            <person name="Beckwith C.J."/>
            <person name="Beseler K.G."/>
            <person name="Brison A."/>
            <person name="Carone J.V."/>
            <person name="Caskin T.P."/>
            <person name="Diamond M."/>
            <person name="Durham M.E."/>
            <person name="Foxe J.M."/>
            <person name="Go M."/>
            <person name="Henderson B.A."/>
            <person name="Jones I.B."/>
            <person name="McGettigan J.A."/>
            <person name="Micheletti S.J."/>
            <person name="Nasrallah M.E."/>
            <person name="Ortiz D."/>
            <person name="Piller C.R."/>
            <person name="Privatt S.R."/>
            <person name="Schneider S.L."/>
            <person name="Sharp S."/>
            <person name="Smith T.C."/>
            <person name="Stanton J.D."/>
            <person name="Ullery H.E."/>
            <person name="Wilson R.J."/>
            <person name="Serrano M.G."/>
            <person name="Buck G."/>
            <person name="Lee V."/>
            <person name="Wang Y."/>
            <person name="Carvalho R."/>
            <person name="Voegtly L."/>
            <person name="Shi R."/>
            <person name="Duckworth R."/>
            <person name="Johnson A."/>
            <person name="Loviza R."/>
            <person name="Walstead R."/>
            <person name="Shah Z."/>
            <person name="Kiflezghi M."/>
            <person name="Wade K."/>
            <person name="Ball S.L."/>
            <person name="Bradley K.W."/>
            <person name="Asai D.J."/>
            <person name="Bowman C.A."/>
            <person name="Russell D.A."/>
            <person name="Pope W.H."/>
            <person name="Jacobs-Sera D."/>
            <person name="Hendrix R.W."/>
            <person name="Hatfull G.F."/>
        </authorList>
    </citation>
    <scope>NUCLEOTIDE SEQUENCE [LARGE SCALE GENOMIC DNA]</scope>
    <source>
        <strain evidence="4 5">DSM 27648</strain>
    </source>
</reference>
<evidence type="ECO:0000256" key="1">
    <source>
        <dbReference type="ARBA" id="ARBA00022553"/>
    </source>
</evidence>
<evidence type="ECO:0000313" key="5">
    <source>
        <dbReference type="Proteomes" id="UP000064967"/>
    </source>
</evidence>
<organism evidence="4 5">
    <name type="scientific">Labilithrix luteola</name>
    <dbReference type="NCBI Taxonomy" id="1391654"/>
    <lineage>
        <taxon>Bacteria</taxon>
        <taxon>Pseudomonadati</taxon>
        <taxon>Myxococcota</taxon>
        <taxon>Polyangia</taxon>
        <taxon>Polyangiales</taxon>
        <taxon>Labilitrichaceae</taxon>
        <taxon>Labilithrix</taxon>
    </lineage>
</organism>
<dbReference type="EMBL" id="CP012333">
    <property type="protein sequence ID" value="AKU98043.1"/>
    <property type="molecule type" value="Genomic_DNA"/>
</dbReference>
<dbReference type="AlphaFoldDB" id="A0A0K1PWY9"/>
<keyword evidence="1 2" id="KW-0597">Phosphoprotein</keyword>
<dbReference type="Pfam" id="PF02518">
    <property type="entry name" value="HATPase_c"/>
    <property type="match status" value="1"/>
</dbReference>
<dbReference type="SUPFAM" id="SSF55874">
    <property type="entry name" value="ATPase domain of HSP90 chaperone/DNA topoisomerase II/histidine kinase"/>
    <property type="match status" value="1"/>
</dbReference>
<dbReference type="PANTHER" id="PTHR44591">
    <property type="entry name" value="STRESS RESPONSE REGULATOR PROTEIN 1"/>
    <property type="match status" value="1"/>
</dbReference>
<dbReference type="InterPro" id="IPR003594">
    <property type="entry name" value="HATPase_dom"/>
</dbReference>
<dbReference type="PROSITE" id="PS50110">
    <property type="entry name" value="RESPONSE_REGULATORY"/>
    <property type="match status" value="1"/>
</dbReference>
<keyword evidence="5" id="KW-1185">Reference proteome</keyword>
<protein>
    <submittedName>
        <fullName evidence="4">Sensory box histidine kinase/response regulator</fullName>
    </submittedName>
</protein>
<dbReference type="InterPro" id="IPR001789">
    <property type="entry name" value="Sig_transdc_resp-reg_receiver"/>
</dbReference>
<dbReference type="GO" id="GO:0000160">
    <property type="term" value="P:phosphorelay signal transduction system"/>
    <property type="evidence" value="ECO:0007669"/>
    <property type="project" value="InterPro"/>
</dbReference>
<name>A0A0K1PWY9_9BACT</name>
<keyword evidence="4" id="KW-0808">Transferase</keyword>
<proteinExistence type="predicted"/>
<dbReference type="STRING" id="1391654.AKJ09_04707"/>
<dbReference type="InterPro" id="IPR050595">
    <property type="entry name" value="Bact_response_regulator"/>
</dbReference>
<dbReference type="CDD" id="cd00156">
    <property type="entry name" value="REC"/>
    <property type="match status" value="1"/>
</dbReference>
<evidence type="ECO:0000259" key="3">
    <source>
        <dbReference type="PROSITE" id="PS50110"/>
    </source>
</evidence>
<sequence>MVAESIPIMIGGDRYERLRAVEGPALERLTGGLTEGFQFARADDPFVANGNELSAALANRCATSRSRPARRRQDREVRSARAIPAHLASIAKVTCPALVDGDASALASLVMNLVQNSAGPMDAEKGAFTIDGGTSKHGVPSRAYVPVTDTGIGMSETTRMRMFDPFFTTTPDAHGGGIDVASQRGSGTKVAAQVPPASTDAGKAKAERGKGRNVLVVDDEPSLRRSIRMVLTGAGFETLEAKHGAEAVALVSDQANVIDAVLVDRSMPGMSGEDAVRAMRTIRPSIPVVLMSGFDRGSDLDNVATIAKPFDPESLIALVLRVIDEAHHEEPR</sequence>
<keyword evidence="4" id="KW-0418">Kinase</keyword>
<feature type="modified residue" description="4-aspartylphosphate" evidence="2">
    <location>
        <position position="264"/>
    </location>
</feature>
<dbReference type="GO" id="GO:0016301">
    <property type="term" value="F:kinase activity"/>
    <property type="evidence" value="ECO:0007669"/>
    <property type="project" value="UniProtKB-KW"/>
</dbReference>
<accession>A0A0K1PWY9</accession>
<dbReference type="KEGG" id="llu:AKJ09_04707"/>
<dbReference type="Gene3D" id="3.30.565.10">
    <property type="entry name" value="Histidine kinase-like ATPase, C-terminal domain"/>
    <property type="match status" value="1"/>
</dbReference>
<dbReference type="SMART" id="SM00387">
    <property type="entry name" value="HATPase_c"/>
    <property type="match status" value="1"/>
</dbReference>
<dbReference type="PANTHER" id="PTHR44591:SF3">
    <property type="entry name" value="RESPONSE REGULATORY DOMAIN-CONTAINING PROTEIN"/>
    <property type="match status" value="1"/>
</dbReference>
<dbReference type="InterPro" id="IPR011006">
    <property type="entry name" value="CheY-like_superfamily"/>
</dbReference>
<evidence type="ECO:0000256" key="2">
    <source>
        <dbReference type="PROSITE-ProRule" id="PRU00169"/>
    </source>
</evidence>
<dbReference type="SUPFAM" id="SSF52172">
    <property type="entry name" value="CheY-like"/>
    <property type="match status" value="1"/>
</dbReference>